<keyword evidence="1" id="KW-0175">Coiled coil</keyword>
<proteinExistence type="predicted"/>
<dbReference type="Proteomes" id="UP000253551">
    <property type="component" value="Unassembled WGS sequence"/>
</dbReference>
<keyword evidence="4" id="KW-1185">Reference proteome</keyword>
<evidence type="ECO:0000256" key="1">
    <source>
        <dbReference type="SAM" id="Coils"/>
    </source>
</evidence>
<dbReference type="AlphaFoldDB" id="A0A367IQ50"/>
<dbReference type="PANTHER" id="PTHR31962:SF1">
    <property type="entry name" value="SPHINGOLIPID LONG CHAIN BASE-RESPONSIVE PROTEIN PIL1"/>
    <property type="match status" value="1"/>
</dbReference>
<dbReference type="Gene3D" id="1.20.1270.60">
    <property type="entry name" value="Arfaptin homology (AH) domain/BAR domain"/>
    <property type="match status" value="1"/>
</dbReference>
<feature type="region of interest" description="Disordered" evidence="2">
    <location>
        <begin position="246"/>
        <end position="277"/>
    </location>
</feature>
<comment type="caution">
    <text evidence="3">The sequence shown here is derived from an EMBL/GenBank/DDBJ whole genome shotgun (WGS) entry which is preliminary data.</text>
</comment>
<gene>
    <name evidence="3" type="ORF">CU098_000934</name>
</gene>
<evidence type="ECO:0000256" key="2">
    <source>
        <dbReference type="SAM" id="MobiDB-lite"/>
    </source>
</evidence>
<name>A0A367IQ50_RHIST</name>
<feature type="compositionally biased region" description="Acidic residues" evidence="2">
    <location>
        <begin position="258"/>
        <end position="269"/>
    </location>
</feature>
<dbReference type="GO" id="GO:0036286">
    <property type="term" value="C:eisosome filament"/>
    <property type="evidence" value="ECO:0007669"/>
    <property type="project" value="TreeGrafter"/>
</dbReference>
<dbReference type="STRING" id="4846.A0A367IQ50"/>
<dbReference type="GO" id="GO:0008289">
    <property type="term" value="F:lipid binding"/>
    <property type="evidence" value="ECO:0007669"/>
    <property type="project" value="TreeGrafter"/>
</dbReference>
<dbReference type="EMBL" id="PJQM01006372">
    <property type="protein sequence ID" value="RCH79782.1"/>
    <property type="molecule type" value="Genomic_DNA"/>
</dbReference>
<dbReference type="GO" id="GO:0070941">
    <property type="term" value="P:eisosome assembly"/>
    <property type="evidence" value="ECO:0007669"/>
    <property type="project" value="TreeGrafter"/>
</dbReference>
<feature type="coiled-coil region" evidence="1">
    <location>
        <begin position="95"/>
        <end position="142"/>
    </location>
</feature>
<sequence length="366" mass="41510">MFSFNPFHKSANEKSLSEKGLSGIVDHTSKISKSIIQVADDSRVASNNLIMYGSPLGDDLTDVTGKMGNLLVEWSTVLMEFADSVEQYRDTLKSISTKESTLQQSRDQKRKLKEQIEKLQESATATDRMNALKEQLKDLEEFTTPDEVEMDNFKRVATREGLYLLLNGMHAMASKTDIISTFGKYIVDELNTDPVQPGEERPTYQGTQRTKLVQDDARRAVYNWKPDQGKLRRTLTSHHGHNPLIVKVNKDLPPVPPEADDLPDEEETSENASESVLTETDDLIYKPDAADMGVHHTFNSPGFVNPLGQPLNQQNLYQFYQNYLPPKPYEEMSRAFSPVFHEQRHDVGGFVLPSDNPNFRSRDIEE</sequence>
<dbReference type="Pfam" id="PF13805">
    <property type="entry name" value="Pil1"/>
    <property type="match status" value="1"/>
</dbReference>
<evidence type="ECO:0000313" key="3">
    <source>
        <dbReference type="EMBL" id="RCH79782.1"/>
    </source>
</evidence>
<accession>A0A367IQ50</accession>
<organism evidence="3 4">
    <name type="scientific">Rhizopus stolonifer</name>
    <name type="common">Rhizopus nigricans</name>
    <dbReference type="NCBI Taxonomy" id="4846"/>
    <lineage>
        <taxon>Eukaryota</taxon>
        <taxon>Fungi</taxon>
        <taxon>Fungi incertae sedis</taxon>
        <taxon>Mucoromycota</taxon>
        <taxon>Mucoromycotina</taxon>
        <taxon>Mucoromycetes</taxon>
        <taxon>Mucorales</taxon>
        <taxon>Mucorineae</taxon>
        <taxon>Rhizopodaceae</taxon>
        <taxon>Rhizopus</taxon>
    </lineage>
</organism>
<dbReference type="OrthoDB" id="5599269at2759"/>
<dbReference type="PANTHER" id="PTHR31962">
    <property type="entry name" value="SPHINGOLIPID LONG CHAIN BASE-RESPONSIVE PROTEIN PIL1"/>
    <property type="match status" value="1"/>
</dbReference>
<dbReference type="InterPro" id="IPR027267">
    <property type="entry name" value="AH/BAR_dom_sf"/>
</dbReference>
<evidence type="ECO:0000313" key="4">
    <source>
        <dbReference type="Proteomes" id="UP000253551"/>
    </source>
</evidence>
<dbReference type="GO" id="GO:0006897">
    <property type="term" value="P:endocytosis"/>
    <property type="evidence" value="ECO:0007669"/>
    <property type="project" value="TreeGrafter"/>
</dbReference>
<dbReference type="InterPro" id="IPR028245">
    <property type="entry name" value="PIL1/LSP1"/>
</dbReference>
<protein>
    <submittedName>
        <fullName evidence="3">Uncharacterized protein</fullName>
    </submittedName>
</protein>
<reference evidence="3 4" key="1">
    <citation type="journal article" date="2018" name="G3 (Bethesda)">
        <title>Phylogenetic and Phylogenomic Definition of Rhizopus Species.</title>
        <authorList>
            <person name="Gryganskyi A.P."/>
            <person name="Golan J."/>
            <person name="Dolatabadi S."/>
            <person name="Mondo S."/>
            <person name="Robb S."/>
            <person name="Idnurm A."/>
            <person name="Muszewska A."/>
            <person name="Steczkiewicz K."/>
            <person name="Masonjones S."/>
            <person name="Liao H.L."/>
            <person name="Gajdeczka M.T."/>
            <person name="Anike F."/>
            <person name="Vuek A."/>
            <person name="Anishchenko I.M."/>
            <person name="Voigt K."/>
            <person name="de Hoog G.S."/>
            <person name="Smith M.E."/>
            <person name="Heitman J."/>
            <person name="Vilgalys R."/>
            <person name="Stajich J.E."/>
        </authorList>
    </citation>
    <scope>NUCLEOTIDE SEQUENCE [LARGE SCALE GENOMIC DNA]</scope>
    <source>
        <strain evidence="3 4">LSU 92-RS-03</strain>
    </source>
</reference>
<dbReference type="GO" id="GO:0005886">
    <property type="term" value="C:plasma membrane"/>
    <property type="evidence" value="ECO:0007669"/>
    <property type="project" value="TreeGrafter"/>
</dbReference>